<proteinExistence type="predicted"/>
<organism evidence="5 6">
    <name type="scientific">Candidatus Taylorbacteria bacterium RIFCSPLOWO2_12_FULL_43_20</name>
    <dbReference type="NCBI Taxonomy" id="1802332"/>
    <lineage>
        <taxon>Bacteria</taxon>
        <taxon>Candidatus Tayloriibacteriota</taxon>
    </lineage>
</organism>
<dbReference type="SUPFAM" id="SSF49899">
    <property type="entry name" value="Concanavalin A-like lectins/glucanases"/>
    <property type="match status" value="1"/>
</dbReference>
<dbReference type="PANTHER" id="PTHR42535:SF2">
    <property type="entry name" value="CHROMOSOME UNDETERMINED SCAFFOLD_146, WHOLE GENOME SHOTGUN SEQUENCE"/>
    <property type="match status" value="1"/>
</dbReference>
<dbReference type="EMBL" id="MHSK01000036">
    <property type="protein sequence ID" value="OHA41339.1"/>
    <property type="molecule type" value="Genomic_DNA"/>
</dbReference>
<dbReference type="AlphaFoldDB" id="A0A1G2P0U5"/>
<dbReference type="Proteomes" id="UP000177269">
    <property type="component" value="Unassembled WGS sequence"/>
</dbReference>
<dbReference type="Pfam" id="PF13385">
    <property type="entry name" value="Laminin_G_3"/>
    <property type="match status" value="1"/>
</dbReference>
<evidence type="ECO:0000256" key="3">
    <source>
        <dbReference type="SAM" id="SignalP"/>
    </source>
</evidence>
<reference evidence="5 6" key="1">
    <citation type="journal article" date="2016" name="Nat. Commun.">
        <title>Thousands of microbial genomes shed light on interconnected biogeochemical processes in an aquifer system.</title>
        <authorList>
            <person name="Anantharaman K."/>
            <person name="Brown C.T."/>
            <person name="Hug L.A."/>
            <person name="Sharon I."/>
            <person name="Castelle C.J."/>
            <person name="Probst A.J."/>
            <person name="Thomas B.C."/>
            <person name="Singh A."/>
            <person name="Wilkins M.J."/>
            <person name="Karaoz U."/>
            <person name="Brodie E.L."/>
            <person name="Williams K.H."/>
            <person name="Hubbard S.S."/>
            <person name="Banfield J.F."/>
        </authorList>
    </citation>
    <scope>NUCLEOTIDE SEQUENCE [LARGE SCALE GENOMIC DNA]</scope>
</reference>
<name>A0A1G2P0U5_9BACT</name>
<feature type="signal peptide" evidence="3">
    <location>
        <begin position="1"/>
        <end position="26"/>
    </location>
</feature>
<dbReference type="PANTHER" id="PTHR42535">
    <property type="entry name" value="OOKINETE PROTEIN, PUTATIVE-RELATED"/>
    <property type="match status" value="1"/>
</dbReference>
<dbReference type="InterPro" id="IPR006558">
    <property type="entry name" value="LamG-like"/>
</dbReference>
<evidence type="ECO:0000256" key="1">
    <source>
        <dbReference type="ARBA" id="ARBA00022729"/>
    </source>
</evidence>
<feature type="chain" id="PRO_5009583816" description="LamG-like jellyroll fold domain-containing protein" evidence="3">
    <location>
        <begin position="27"/>
        <end position="264"/>
    </location>
</feature>
<sequence length="264" mass="28392">MNNICRAIALIYFGIVFLLPAGNTHAARITSPSQNYLGLVGYWTMDGADTVWTSATAATTLDKSGNGNTGTLTNMSRSSSPVSGKIGQGLEFDGGEDYVSVGTTNTYNFSSDFSISAWVKIPSDFSSIDTILNRANGNYLLGSPDLGYTLVSRNISGNMWIAFDIGGSLAESTATWNSSSPPDDQWHHLIAVRNGNTSTIYWDTVSKASNTTDVGDFSVLGQSLYIGATFTTTLETFQGSMDDVRIYNRALSATEIKQLYNLGR</sequence>
<evidence type="ECO:0000256" key="2">
    <source>
        <dbReference type="ARBA" id="ARBA00023157"/>
    </source>
</evidence>
<dbReference type="SMART" id="SM00560">
    <property type="entry name" value="LamGL"/>
    <property type="match status" value="1"/>
</dbReference>
<evidence type="ECO:0000313" key="5">
    <source>
        <dbReference type="EMBL" id="OHA41339.1"/>
    </source>
</evidence>
<gene>
    <name evidence="5" type="ORF">A3G52_02570</name>
</gene>
<evidence type="ECO:0000313" key="6">
    <source>
        <dbReference type="Proteomes" id="UP000177269"/>
    </source>
</evidence>
<evidence type="ECO:0000259" key="4">
    <source>
        <dbReference type="SMART" id="SM00560"/>
    </source>
</evidence>
<accession>A0A1G2P0U5</accession>
<keyword evidence="2" id="KW-1015">Disulfide bond</keyword>
<dbReference type="Gene3D" id="2.60.120.200">
    <property type="match status" value="1"/>
</dbReference>
<dbReference type="InterPro" id="IPR013320">
    <property type="entry name" value="ConA-like_dom_sf"/>
</dbReference>
<keyword evidence="1 3" id="KW-0732">Signal</keyword>
<feature type="domain" description="LamG-like jellyroll fold" evidence="4">
    <location>
        <begin position="111"/>
        <end position="254"/>
    </location>
</feature>
<comment type="caution">
    <text evidence="5">The sequence shown here is derived from an EMBL/GenBank/DDBJ whole genome shotgun (WGS) entry which is preliminary data.</text>
</comment>
<protein>
    <recommendedName>
        <fullName evidence="4">LamG-like jellyroll fold domain-containing protein</fullName>
    </recommendedName>
</protein>